<keyword evidence="3" id="KW-0732">Signal</keyword>
<dbReference type="STRING" id="1091494.MEALZ_0463"/>
<feature type="transmembrane region" description="Helical" evidence="2">
    <location>
        <begin position="398"/>
        <end position="418"/>
    </location>
</feature>
<sequence>MRFDPPRFFLIMFLLTLLSQTVTAKTDPELVMDVFWGQNCPHCLDQKPFLSELAARYPQLQVRQHEVWRNRFNRELFQLTAREHGVEAGSVPAVFVDGKVFFGDAPFIRKQIEDTVRTSLSRKQQPDDRLKETLAQQSQTDLGSPTNVSTTIEVPWLGTIDLVRQPLIFSTLLIAFVDGFNPCSLWVLTLLLGMVIHSGSRKRMLLVGLVFLFTTATLYGAFVAGVFKVLGYVAYLIWVQWLVALFALLFGLVNVKDYFWFKKGISFTISDKHKPGIYQSIRGLLNPETKGLALAGATFVMASGIALVELPCTAGFPVIWSQLVRSQQVGTMEFLGLLLVYLLIYLSIEIIIFLTALITLKRQKFEEKHGQTLKLIGGMIMIALGIVMIVAPDMMNDLTGTLIVFSAALFAAAVIILVQKMRTDAK</sequence>
<dbReference type="Gene3D" id="3.40.30.10">
    <property type="entry name" value="Glutaredoxin"/>
    <property type="match status" value="1"/>
</dbReference>
<dbReference type="EMBL" id="FO082060">
    <property type="protein sequence ID" value="CCE22162.1"/>
    <property type="molecule type" value="Genomic_DNA"/>
</dbReference>
<evidence type="ECO:0000256" key="1">
    <source>
        <dbReference type="SAM" id="MobiDB-lite"/>
    </source>
</evidence>
<feature type="compositionally biased region" description="Polar residues" evidence="1">
    <location>
        <begin position="134"/>
        <end position="144"/>
    </location>
</feature>
<feature type="region of interest" description="Disordered" evidence="1">
    <location>
        <begin position="121"/>
        <end position="144"/>
    </location>
</feature>
<dbReference type="PATRIC" id="fig|271065.3.peg.477"/>
<keyword evidence="2" id="KW-0472">Membrane</keyword>
<feature type="transmembrane region" description="Helical" evidence="2">
    <location>
        <begin position="233"/>
        <end position="253"/>
    </location>
</feature>
<keyword evidence="6" id="KW-1185">Reference proteome</keyword>
<reference evidence="6" key="1">
    <citation type="journal article" date="2012" name="J. Bacteriol.">
        <title>Genome sequence of the haloalkaliphilic methanotrophic bacterium Methylomicrobium alcaliphilum 20Z.</title>
        <authorList>
            <person name="Vuilleumier S."/>
            <person name="Khmelenina V.N."/>
            <person name="Bringel F."/>
            <person name="Reshetnikov A.S."/>
            <person name="Lajus A."/>
            <person name="Mangenot S."/>
            <person name="Rouy Z."/>
            <person name="Op den Camp H.J."/>
            <person name="Jetten M.S."/>
            <person name="Dispirito A.A."/>
            <person name="Dunfield P."/>
            <person name="Klotz M.G."/>
            <person name="Semrau J.D."/>
            <person name="Stein L.Y."/>
            <person name="Barbe V."/>
            <person name="Medigue C."/>
            <person name="Trotsenko Y.A."/>
            <person name="Kalyuzhnaya M.G."/>
        </authorList>
    </citation>
    <scope>NUCLEOTIDE SEQUENCE [LARGE SCALE GENOMIC DNA]</scope>
    <source>
        <strain evidence="6">DSM 19304 / NCIMB 14124 / VKM B-2133 / 20Z</strain>
    </source>
</reference>
<feature type="domain" description="Thioredoxin" evidence="4">
    <location>
        <begin position="11"/>
        <end position="125"/>
    </location>
</feature>
<dbReference type="InterPro" id="IPR013766">
    <property type="entry name" value="Thioredoxin_domain"/>
</dbReference>
<feature type="transmembrane region" description="Helical" evidence="2">
    <location>
        <begin position="167"/>
        <end position="192"/>
    </location>
</feature>
<evidence type="ECO:0000256" key="2">
    <source>
        <dbReference type="SAM" id="Phobius"/>
    </source>
</evidence>
<feature type="transmembrane region" description="Helical" evidence="2">
    <location>
        <begin position="292"/>
        <end position="319"/>
    </location>
</feature>
<dbReference type="Proteomes" id="UP000008315">
    <property type="component" value="Chromosome"/>
</dbReference>
<dbReference type="KEGG" id="mah:MEALZ_0463"/>
<accession>G4SYG1</accession>
<dbReference type="RefSeq" id="WP_014146971.1">
    <property type="nucleotide sequence ID" value="NC_016112.1"/>
</dbReference>
<feature type="transmembrane region" description="Helical" evidence="2">
    <location>
        <begin position="339"/>
        <end position="360"/>
    </location>
</feature>
<evidence type="ECO:0000313" key="5">
    <source>
        <dbReference type="EMBL" id="CCE22162.1"/>
    </source>
</evidence>
<dbReference type="PROSITE" id="PS51352">
    <property type="entry name" value="THIOREDOXIN_2"/>
    <property type="match status" value="1"/>
</dbReference>
<keyword evidence="2" id="KW-0812">Transmembrane</keyword>
<evidence type="ECO:0000256" key="3">
    <source>
        <dbReference type="SAM" id="SignalP"/>
    </source>
</evidence>
<name>G4SYG1_META2</name>
<organism evidence="5 6">
    <name type="scientific">Methylotuvimicrobium alcaliphilum (strain DSM 19304 / NCIMB 14124 / VKM B-2133 / 20Z)</name>
    <name type="common">Methylomicrobium alcaliphilum</name>
    <dbReference type="NCBI Taxonomy" id="1091494"/>
    <lineage>
        <taxon>Bacteria</taxon>
        <taxon>Pseudomonadati</taxon>
        <taxon>Pseudomonadota</taxon>
        <taxon>Gammaproteobacteria</taxon>
        <taxon>Methylococcales</taxon>
        <taxon>Methylococcaceae</taxon>
        <taxon>Methylotuvimicrobium</taxon>
    </lineage>
</organism>
<dbReference type="AlphaFoldDB" id="G4SYG1"/>
<keyword evidence="2" id="KW-1133">Transmembrane helix</keyword>
<protein>
    <recommendedName>
        <fullName evidence="4">Thioredoxin domain-containing protein</fullName>
    </recommendedName>
</protein>
<feature type="signal peptide" evidence="3">
    <location>
        <begin position="1"/>
        <end position="24"/>
    </location>
</feature>
<feature type="transmembrane region" description="Helical" evidence="2">
    <location>
        <begin position="372"/>
        <end position="392"/>
    </location>
</feature>
<dbReference type="SUPFAM" id="SSF52833">
    <property type="entry name" value="Thioredoxin-like"/>
    <property type="match status" value="1"/>
</dbReference>
<evidence type="ECO:0000313" key="6">
    <source>
        <dbReference type="Proteomes" id="UP000008315"/>
    </source>
</evidence>
<evidence type="ECO:0000259" key="4">
    <source>
        <dbReference type="PROSITE" id="PS51352"/>
    </source>
</evidence>
<proteinExistence type="predicted"/>
<feature type="transmembrane region" description="Helical" evidence="2">
    <location>
        <begin position="204"/>
        <end position="227"/>
    </location>
</feature>
<dbReference type="CDD" id="cd02947">
    <property type="entry name" value="TRX_family"/>
    <property type="match status" value="1"/>
</dbReference>
<dbReference type="HOGENOM" id="CLU_046133_0_0_6"/>
<dbReference type="InterPro" id="IPR036249">
    <property type="entry name" value="Thioredoxin-like_sf"/>
</dbReference>
<gene>
    <name evidence="5" type="ordered locus">MEALZ_0463</name>
</gene>
<feature type="chain" id="PRO_5003468059" description="Thioredoxin domain-containing protein" evidence="3">
    <location>
        <begin position="25"/>
        <end position="426"/>
    </location>
</feature>